<dbReference type="STRING" id="1628148.BI198_15395"/>
<dbReference type="RefSeq" id="WP_070050383.1">
    <property type="nucleotide sequence ID" value="NZ_CBCSDO010000002.1"/>
</dbReference>
<sequence>MLTLLAKVLKVLNSQTSTWQIGWAVALGLFIGILPLGLLTFLLLLIVCLLTVNLSIFLVVWGLTEGLMLLFATPLENLTWQLAQNERFLQILAEGETLQLLHLHHTLTLGSFVLGLILLVPVAWLSSLLVKQYRTRVMSNVEKWKLTQMLKASKLFSLYQKIH</sequence>
<dbReference type="InterPro" id="IPR019935">
    <property type="entry name" value="CHP03546"/>
</dbReference>
<dbReference type="NCBIfam" id="TIGR03546">
    <property type="entry name" value="TIGR03546 family protein"/>
    <property type="match status" value="1"/>
</dbReference>
<dbReference type="Pfam" id="PF09835">
    <property type="entry name" value="DUF2062"/>
    <property type="match status" value="1"/>
</dbReference>
<dbReference type="AlphaFoldDB" id="A0A1E7Q9I1"/>
<dbReference type="InterPro" id="IPR018639">
    <property type="entry name" value="DUF2062"/>
</dbReference>
<name>A0A1E7Q9I1_9GAMM</name>
<keyword evidence="1" id="KW-0812">Transmembrane</keyword>
<comment type="caution">
    <text evidence="3">The sequence shown here is derived from an EMBL/GenBank/DDBJ whole genome shotgun (WGS) entry which is preliminary data.</text>
</comment>
<gene>
    <name evidence="3" type="ORF">BI198_15395</name>
</gene>
<keyword evidence="4" id="KW-1185">Reference proteome</keyword>
<proteinExistence type="predicted"/>
<protein>
    <submittedName>
        <fullName evidence="3">TIGR03546 family protein</fullName>
    </submittedName>
</protein>
<dbReference type="Proteomes" id="UP000242258">
    <property type="component" value="Unassembled WGS sequence"/>
</dbReference>
<keyword evidence="1" id="KW-0472">Membrane</keyword>
<evidence type="ECO:0000313" key="4">
    <source>
        <dbReference type="Proteomes" id="UP000242258"/>
    </source>
</evidence>
<reference evidence="4" key="1">
    <citation type="submission" date="2016-09" db="EMBL/GenBank/DDBJ databases">
        <authorList>
            <person name="Wan X."/>
            <person name="Hou S."/>
        </authorList>
    </citation>
    <scope>NUCLEOTIDE SEQUENCE [LARGE SCALE GENOMIC DNA]</scope>
    <source>
        <strain evidence="4">KH87</strain>
    </source>
</reference>
<accession>A0A1E7Q9I1</accession>
<organism evidence="3 4">
    <name type="scientific">Rheinheimera salexigens</name>
    <dbReference type="NCBI Taxonomy" id="1628148"/>
    <lineage>
        <taxon>Bacteria</taxon>
        <taxon>Pseudomonadati</taxon>
        <taxon>Pseudomonadota</taxon>
        <taxon>Gammaproteobacteria</taxon>
        <taxon>Chromatiales</taxon>
        <taxon>Chromatiaceae</taxon>
        <taxon>Rheinheimera</taxon>
    </lineage>
</organism>
<feature type="transmembrane region" description="Helical" evidence="1">
    <location>
        <begin position="20"/>
        <end position="47"/>
    </location>
</feature>
<evidence type="ECO:0000313" key="3">
    <source>
        <dbReference type="EMBL" id="OEY70790.1"/>
    </source>
</evidence>
<evidence type="ECO:0000259" key="2">
    <source>
        <dbReference type="Pfam" id="PF09835"/>
    </source>
</evidence>
<dbReference type="OrthoDB" id="370141at2"/>
<keyword evidence="1" id="KW-1133">Transmembrane helix</keyword>
<dbReference type="EMBL" id="MKEK01000001">
    <property type="protein sequence ID" value="OEY70790.1"/>
    <property type="molecule type" value="Genomic_DNA"/>
</dbReference>
<feature type="transmembrane region" description="Helical" evidence="1">
    <location>
        <begin position="107"/>
        <end position="130"/>
    </location>
</feature>
<evidence type="ECO:0000256" key="1">
    <source>
        <dbReference type="SAM" id="Phobius"/>
    </source>
</evidence>
<feature type="domain" description="DUF2062" evidence="2">
    <location>
        <begin position="8"/>
        <end position="136"/>
    </location>
</feature>